<dbReference type="HOGENOM" id="CLU_3145729_0_0_1"/>
<evidence type="ECO:0000313" key="2">
    <source>
        <dbReference type="Proteomes" id="UP000000600"/>
    </source>
</evidence>
<reference evidence="1 2" key="1">
    <citation type="journal article" date="2006" name="Nature">
        <title>Global trends of whole-genome duplications revealed by the ciliate Paramecium tetraurelia.</title>
        <authorList>
            <consortium name="Genoscope"/>
            <person name="Aury J.-M."/>
            <person name="Jaillon O."/>
            <person name="Duret L."/>
            <person name="Noel B."/>
            <person name="Jubin C."/>
            <person name="Porcel B.M."/>
            <person name="Segurens B."/>
            <person name="Daubin V."/>
            <person name="Anthouard V."/>
            <person name="Aiach N."/>
            <person name="Arnaiz O."/>
            <person name="Billaut A."/>
            <person name="Beisson J."/>
            <person name="Blanc I."/>
            <person name="Bouhouche K."/>
            <person name="Camara F."/>
            <person name="Duharcourt S."/>
            <person name="Guigo R."/>
            <person name="Gogendeau D."/>
            <person name="Katinka M."/>
            <person name="Keller A.-M."/>
            <person name="Kissmehl R."/>
            <person name="Klotz C."/>
            <person name="Koll F."/>
            <person name="Le Moue A."/>
            <person name="Lepere C."/>
            <person name="Malinsky S."/>
            <person name="Nowacki M."/>
            <person name="Nowak J.K."/>
            <person name="Plattner H."/>
            <person name="Poulain J."/>
            <person name="Ruiz F."/>
            <person name="Serrano V."/>
            <person name="Zagulski M."/>
            <person name="Dessen P."/>
            <person name="Betermier M."/>
            <person name="Weissenbach J."/>
            <person name="Scarpelli C."/>
            <person name="Schachter V."/>
            <person name="Sperling L."/>
            <person name="Meyer E."/>
            <person name="Cohen J."/>
            <person name="Wincker P."/>
        </authorList>
    </citation>
    <scope>NUCLEOTIDE SEQUENCE [LARGE SCALE GENOMIC DNA]</scope>
    <source>
        <strain evidence="1 2">Stock d4-2</strain>
    </source>
</reference>
<sequence length="49" mass="6067">MDPQNLPKEWAIDHRFKRNFGEKSIYYQKQEASEEKQELKQQEQQDIQQ</sequence>
<dbReference type="GeneID" id="5043564"/>
<accession>A0E515</accession>
<protein>
    <submittedName>
        <fullName evidence="1">Uncharacterized protein</fullName>
    </submittedName>
</protein>
<dbReference type="EMBL" id="CT868659">
    <property type="protein sequence ID" value="CAK90382.1"/>
    <property type="molecule type" value="Genomic_DNA"/>
</dbReference>
<dbReference type="InParanoid" id="A0E515"/>
<keyword evidence="2" id="KW-1185">Reference proteome</keyword>
<dbReference type="KEGG" id="ptm:GSPATT00023559001"/>
<name>A0E515_PARTE</name>
<evidence type="ECO:0000313" key="1">
    <source>
        <dbReference type="EMBL" id="CAK90382.1"/>
    </source>
</evidence>
<organism evidence="1 2">
    <name type="scientific">Paramecium tetraurelia</name>
    <dbReference type="NCBI Taxonomy" id="5888"/>
    <lineage>
        <taxon>Eukaryota</taxon>
        <taxon>Sar</taxon>
        <taxon>Alveolata</taxon>
        <taxon>Ciliophora</taxon>
        <taxon>Intramacronucleata</taxon>
        <taxon>Oligohymenophorea</taxon>
        <taxon>Peniculida</taxon>
        <taxon>Parameciidae</taxon>
        <taxon>Paramecium</taxon>
    </lineage>
</organism>
<proteinExistence type="predicted"/>
<dbReference type="RefSeq" id="XP_001457779.1">
    <property type="nucleotide sequence ID" value="XM_001457742.1"/>
</dbReference>
<dbReference type="Proteomes" id="UP000000600">
    <property type="component" value="Unassembled WGS sequence"/>
</dbReference>
<gene>
    <name evidence="1" type="ORF">GSPATT00023559001</name>
</gene>
<dbReference type="AlphaFoldDB" id="A0E515"/>